<proteinExistence type="inferred from homology"/>
<dbReference type="FunFam" id="3.40.50.12780:FF:000019">
    <property type="entry name" value="Long-chain fatty acid transporter"/>
    <property type="match status" value="1"/>
</dbReference>
<comment type="caution">
    <text evidence="22">The sequence shown here is derived from an EMBL/GenBank/DDBJ whole genome shotgun (WGS) entry which is preliminary data.</text>
</comment>
<evidence type="ECO:0000256" key="2">
    <source>
        <dbReference type="ARBA" id="ARBA00004585"/>
    </source>
</evidence>
<keyword evidence="7" id="KW-0436">Ligase</keyword>
<dbReference type="InterPro" id="IPR000873">
    <property type="entry name" value="AMP-dep_synth/lig_dom"/>
</dbReference>
<evidence type="ECO:0000256" key="12">
    <source>
        <dbReference type="ARBA" id="ARBA00022989"/>
    </source>
</evidence>
<evidence type="ECO:0000256" key="3">
    <source>
        <dbReference type="ARBA" id="ARBA00004651"/>
    </source>
</evidence>
<dbReference type="Gene3D" id="3.40.50.12780">
    <property type="entry name" value="N-terminal domain of ligase-like"/>
    <property type="match status" value="1"/>
</dbReference>
<evidence type="ECO:0000256" key="15">
    <source>
        <dbReference type="ARBA" id="ARBA00023140"/>
    </source>
</evidence>
<keyword evidence="12" id="KW-1133">Transmembrane helix</keyword>
<keyword evidence="11" id="KW-0067">ATP-binding</keyword>
<dbReference type="Pfam" id="PF13193">
    <property type="entry name" value="AMP-binding_C"/>
    <property type="match status" value="1"/>
</dbReference>
<evidence type="ECO:0000256" key="17">
    <source>
        <dbReference type="ARBA" id="ARBA00060276"/>
    </source>
</evidence>
<comment type="function">
    <text evidence="17">Acyl-CoA synthetase required for both the import of long chain fatty acids (LCFAs) (C14-C18) and the activation very long chain fatty acids (VLCFAs) (C20-C26) by esterification of the fatty acids into metabolically active CoA-thioesters for subsequent degradation or incorporation into phospholipids. The transport and fatty acyl-CoA synthetase activities are genetically separable and are thus independent activities. Esterifies VLCFAs in the peroxisome matrix. The VLCFAs are actively transported into peroxisomes by a PXA1-PXA2 heterodimeric transporter in the peroxisomal membrane.</text>
</comment>
<protein>
    <recommendedName>
        <fullName evidence="18">Very long-chain fatty acid transport protein</fullName>
    </recommendedName>
    <alternativeName>
        <fullName evidence="19">Very-long-chain acyl-CoA synthetase</fullName>
    </alternativeName>
</protein>
<reference evidence="22" key="1">
    <citation type="journal article" date="2023" name="Mol. Phylogenet. Evol.">
        <title>Genome-scale phylogeny and comparative genomics of the fungal order Sordariales.</title>
        <authorList>
            <person name="Hensen N."/>
            <person name="Bonometti L."/>
            <person name="Westerberg I."/>
            <person name="Brannstrom I.O."/>
            <person name="Guillou S."/>
            <person name="Cros-Aarteil S."/>
            <person name="Calhoun S."/>
            <person name="Haridas S."/>
            <person name="Kuo A."/>
            <person name="Mondo S."/>
            <person name="Pangilinan J."/>
            <person name="Riley R."/>
            <person name="LaButti K."/>
            <person name="Andreopoulos B."/>
            <person name="Lipzen A."/>
            <person name="Chen C."/>
            <person name="Yan M."/>
            <person name="Daum C."/>
            <person name="Ng V."/>
            <person name="Clum A."/>
            <person name="Steindorff A."/>
            <person name="Ohm R.A."/>
            <person name="Martin F."/>
            <person name="Silar P."/>
            <person name="Natvig D.O."/>
            <person name="Lalanne C."/>
            <person name="Gautier V."/>
            <person name="Ament-Velasquez S.L."/>
            <person name="Kruys A."/>
            <person name="Hutchinson M.I."/>
            <person name="Powell A.J."/>
            <person name="Barry K."/>
            <person name="Miller A.N."/>
            <person name="Grigoriev I.V."/>
            <person name="Debuchy R."/>
            <person name="Gladieux P."/>
            <person name="Hiltunen Thoren M."/>
            <person name="Johannesson H."/>
        </authorList>
    </citation>
    <scope>NUCLEOTIDE SEQUENCE</scope>
    <source>
        <strain evidence="22">CBS 103.79</strain>
    </source>
</reference>
<evidence type="ECO:0000256" key="4">
    <source>
        <dbReference type="ARBA" id="ARBA00006432"/>
    </source>
</evidence>
<evidence type="ECO:0000259" key="20">
    <source>
        <dbReference type="Pfam" id="PF00501"/>
    </source>
</evidence>
<keyword evidence="15" id="KW-0576">Peroxisome</keyword>
<dbReference type="GO" id="GO:0005811">
    <property type="term" value="C:lipid droplet"/>
    <property type="evidence" value="ECO:0007669"/>
    <property type="project" value="UniProtKB-SubCell"/>
</dbReference>
<evidence type="ECO:0000313" key="23">
    <source>
        <dbReference type="Proteomes" id="UP001303889"/>
    </source>
</evidence>
<dbReference type="GO" id="GO:0009898">
    <property type="term" value="C:cytoplasmic side of plasma membrane"/>
    <property type="evidence" value="ECO:0007669"/>
    <property type="project" value="TreeGrafter"/>
</dbReference>
<dbReference type="GO" id="GO:0005324">
    <property type="term" value="F:long-chain fatty acid transmembrane transporter activity"/>
    <property type="evidence" value="ECO:0007669"/>
    <property type="project" value="TreeGrafter"/>
</dbReference>
<evidence type="ECO:0000256" key="8">
    <source>
        <dbReference type="ARBA" id="ARBA00022677"/>
    </source>
</evidence>
<dbReference type="InterPro" id="IPR020845">
    <property type="entry name" value="AMP-binding_CS"/>
</dbReference>
<dbReference type="Pfam" id="PF00501">
    <property type="entry name" value="AMP-binding"/>
    <property type="match status" value="1"/>
</dbReference>
<keyword evidence="6" id="KW-1003">Cell membrane</keyword>
<organism evidence="22 23">
    <name type="scientific">Staphylotrichum tortipilum</name>
    <dbReference type="NCBI Taxonomy" id="2831512"/>
    <lineage>
        <taxon>Eukaryota</taxon>
        <taxon>Fungi</taxon>
        <taxon>Dikarya</taxon>
        <taxon>Ascomycota</taxon>
        <taxon>Pezizomycotina</taxon>
        <taxon>Sordariomycetes</taxon>
        <taxon>Sordariomycetidae</taxon>
        <taxon>Sordariales</taxon>
        <taxon>Chaetomiaceae</taxon>
        <taxon>Staphylotrichum</taxon>
    </lineage>
</organism>
<dbReference type="Proteomes" id="UP001303889">
    <property type="component" value="Unassembled WGS sequence"/>
</dbReference>
<dbReference type="GO" id="GO:0004467">
    <property type="term" value="F:long-chain fatty acid-CoA ligase activity"/>
    <property type="evidence" value="ECO:0007669"/>
    <property type="project" value="TreeGrafter"/>
</dbReference>
<keyword evidence="8" id="KW-0551">Lipid droplet</keyword>
<evidence type="ECO:0000256" key="16">
    <source>
        <dbReference type="ARBA" id="ARBA00051585"/>
    </source>
</evidence>
<feature type="domain" description="AMP-dependent synthetase/ligase" evidence="20">
    <location>
        <begin position="64"/>
        <end position="445"/>
    </location>
</feature>
<evidence type="ECO:0000256" key="9">
    <source>
        <dbReference type="ARBA" id="ARBA00022692"/>
    </source>
</evidence>
<feature type="domain" description="AMP-binding enzyme C-terminal" evidence="21">
    <location>
        <begin position="503"/>
        <end position="574"/>
    </location>
</feature>
<keyword evidence="14" id="KW-0472">Membrane</keyword>
<evidence type="ECO:0000256" key="13">
    <source>
        <dbReference type="ARBA" id="ARBA00023055"/>
    </source>
</evidence>
<dbReference type="AlphaFoldDB" id="A0AAN6MPQ4"/>
<evidence type="ECO:0000256" key="19">
    <source>
        <dbReference type="ARBA" id="ARBA00078285"/>
    </source>
</evidence>
<evidence type="ECO:0000256" key="14">
    <source>
        <dbReference type="ARBA" id="ARBA00023136"/>
    </source>
</evidence>
<keyword evidence="9" id="KW-0812">Transmembrane</keyword>
<evidence type="ECO:0000256" key="6">
    <source>
        <dbReference type="ARBA" id="ARBA00022475"/>
    </source>
</evidence>
<dbReference type="InterPro" id="IPR025110">
    <property type="entry name" value="AMP-bd_C"/>
</dbReference>
<comment type="subcellular location">
    <subcellularLocation>
        <location evidence="3">Cell membrane</location>
        <topology evidence="3">Multi-pass membrane protein</topology>
    </subcellularLocation>
    <subcellularLocation>
        <location evidence="1">Lipid droplet</location>
    </subcellularLocation>
    <subcellularLocation>
        <location evidence="2">Peroxisome membrane</location>
        <topology evidence="2">Multi-pass membrane protein</topology>
    </subcellularLocation>
</comment>
<name>A0AAN6MPQ4_9PEZI</name>
<keyword evidence="10" id="KW-0547">Nucleotide-binding</keyword>
<comment type="catalytic activity">
    <reaction evidence="16">
        <text>a very long-chain fatty acid + ATP + CoA = a very long-chain fatty acyl-CoA + AMP + diphosphate</text>
        <dbReference type="Rhea" id="RHEA:54536"/>
        <dbReference type="ChEBI" id="CHEBI:30616"/>
        <dbReference type="ChEBI" id="CHEBI:33019"/>
        <dbReference type="ChEBI" id="CHEBI:57287"/>
        <dbReference type="ChEBI" id="CHEBI:58950"/>
        <dbReference type="ChEBI" id="CHEBI:138261"/>
        <dbReference type="ChEBI" id="CHEBI:456215"/>
    </reaction>
</comment>
<evidence type="ECO:0000256" key="10">
    <source>
        <dbReference type="ARBA" id="ARBA00022741"/>
    </source>
</evidence>
<sequence length="630" mass="69651">MVPVPLVAAGAAAGAAYLNARFSLAHDLLFFRISGGTLFNLFRAKRADRINFFYVLEEYALDKATAGKPLILFEGKSYTYAETYDTALRYGAWFRERHGVREGDIVALDYQNSDTFVFLWFALWSIGAKPAFINYNLQGAALTHCLRASTAKLAIVDPRVADGVTEDVRAELPNMNFLVFTPDVEAEAQSQEPVRYPDAVRSESEYINMAILIYTSGTTGMPKPAIVSWAKVRMAATMSAMGTASGPNDIMYTCMPLYHSAAACLAFCSALYIGATASIGRKFSTKTFWKEVRETKATVIQYVGETCRYLTVAPPEIDPVTGENLDKKHCVRVAMGNGLRPDVWDKFKDRFGIDTIFEFYAATEGAAGLWNRSRNSFGKGVIGRFGLLSGALSGIRSTLVRVDDETELPLRDPKTGLCQRVKPGEPGEFIVRLPAEDIRQAFQGYFGNQSATNSKIMRDVFKKGDAWFRSGDVMKWDSDGRIYFSDRIGDTFRWKSENVSTAEVSQALGLHPAVQEANVYGVELPNHDGRAGCVAIVLDAAEANPQLMTNLAQHAKEKLPRYAVPLFLRLLKEVGAQITGTNKQQKHVLRQQSVDPAKVEGDNLFWLKDGSYVPFGPKDWAALQQGAVKL</sequence>
<dbReference type="PANTHER" id="PTHR43107:SF15">
    <property type="entry name" value="FATTY ACID TRANSPORT PROTEIN 3, ISOFORM A"/>
    <property type="match status" value="1"/>
</dbReference>
<gene>
    <name evidence="22" type="ORF">C8A05DRAFT_32105</name>
</gene>
<keyword evidence="13" id="KW-0445">Lipid transport</keyword>
<evidence type="ECO:0000313" key="22">
    <source>
        <dbReference type="EMBL" id="KAK3904139.1"/>
    </source>
</evidence>
<evidence type="ECO:0000256" key="5">
    <source>
        <dbReference type="ARBA" id="ARBA00022448"/>
    </source>
</evidence>
<dbReference type="PANTHER" id="PTHR43107">
    <property type="entry name" value="LONG-CHAIN FATTY ACID TRANSPORT PROTEIN"/>
    <property type="match status" value="1"/>
</dbReference>
<evidence type="ECO:0000256" key="1">
    <source>
        <dbReference type="ARBA" id="ARBA00004502"/>
    </source>
</evidence>
<keyword evidence="23" id="KW-1185">Reference proteome</keyword>
<dbReference type="FunFam" id="3.30.300.30:FF:000002">
    <property type="entry name" value="Long-chain fatty acid transport protein 1"/>
    <property type="match status" value="1"/>
</dbReference>
<dbReference type="InterPro" id="IPR042099">
    <property type="entry name" value="ANL_N_sf"/>
</dbReference>
<dbReference type="GO" id="GO:0005524">
    <property type="term" value="F:ATP binding"/>
    <property type="evidence" value="ECO:0007669"/>
    <property type="project" value="UniProtKB-KW"/>
</dbReference>
<dbReference type="SUPFAM" id="SSF56801">
    <property type="entry name" value="Acetyl-CoA synthetase-like"/>
    <property type="match status" value="1"/>
</dbReference>
<reference evidence="22" key="2">
    <citation type="submission" date="2023-05" db="EMBL/GenBank/DDBJ databases">
        <authorList>
            <consortium name="Lawrence Berkeley National Laboratory"/>
            <person name="Steindorff A."/>
            <person name="Hensen N."/>
            <person name="Bonometti L."/>
            <person name="Westerberg I."/>
            <person name="Brannstrom I.O."/>
            <person name="Guillou S."/>
            <person name="Cros-Aarteil S."/>
            <person name="Calhoun S."/>
            <person name="Haridas S."/>
            <person name="Kuo A."/>
            <person name="Mondo S."/>
            <person name="Pangilinan J."/>
            <person name="Riley R."/>
            <person name="Labutti K."/>
            <person name="Andreopoulos B."/>
            <person name="Lipzen A."/>
            <person name="Chen C."/>
            <person name="Yanf M."/>
            <person name="Daum C."/>
            <person name="Ng V."/>
            <person name="Clum A."/>
            <person name="Ohm R."/>
            <person name="Martin F."/>
            <person name="Silar P."/>
            <person name="Natvig D."/>
            <person name="Lalanne C."/>
            <person name="Gautier V."/>
            <person name="Ament-Velasquez S.L."/>
            <person name="Kruys A."/>
            <person name="Hutchinson M.I."/>
            <person name="Powell A.J."/>
            <person name="Barry K."/>
            <person name="Miller A.N."/>
            <person name="Grigoriev I.V."/>
            <person name="Debuchy R."/>
            <person name="Gladieux P."/>
            <person name="Thoren M.H."/>
            <person name="Johannesson H."/>
        </authorList>
    </citation>
    <scope>NUCLEOTIDE SEQUENCE</scope>
    <source>
        <strain evidence="22">CBS 103.79</strain>
    </source>
</reference>
<dbReference type="InterPro" id="IPR045851">
    <property type="entry name" value="AMP-bd_C_sf"/>
</dbReference>
<evidence type="ECO:0000256" key="18">
    <source>
        <dbReference type="ARBA" id="ARBA00068795"/>
    </source>
</evidence>
<evidence type="ECO:0000256" key="11">
    <source>
        <dbReference type="ARBA" id="ARBA00022840"/>
    </source>
</evidence>
<comment type="similarity">
    <text evidence="4">Belongs to the ATP-dependent AMP-binding enzyme family.</text>
</comment>
<dbReference type="EMBL" id="MU855412">
    <property type="protein sequence ID" value="KAK3904139.1"/>
    <property type="molecule type" value="Genomic_DNA"/>
</dbReference>
<keyword evidence="5" id="KW-0813">Transport</keyword>
<dbReference type="Gene3D" id="3.30.300.30">
    <property type="match status" value="1"/>
</dbReference>
<evidence type="ECO:0000259" key="21">
    <source>
        <dbReference type="Pfam" id="PF13193"/>
    </source>
</evidence>
<dbReference type="GO" id="GO:0005778">
    <property type="term" value="C:peroxisomal membrane"/>
    <property type="evidence" value="ECO:0007669"/>
    <property type="project" value="UniProtKB-SubCell"/>
</dbReference>
<evidence type="ECO:0000256" key="7">
    <source>
        <dbReference type="ARBA" id="ARBA00022598"/>
    </source>
</evidence>
<accession>A0AAN6MPQ4</accession>
<dbReference type="GO" id="GO:0044539">
    <property type="term" value="P:long-chain fatty acid import into cell"/>
    <property type="evidence" value="ECO:0007669"/>
    <property type="project" value="TreeGrafter"/>
</dbReference>
<dbReference type="PROSITE" id="PS00455">
    <property type="entry name" value="AMP_BINDING"/>
    <property type="match status" value="1"/>
</dbReference>